<dbReference type="PANTHER" id="PTHR15830">
    <property type="entry name" value="TELOMERE LENGTH REGULATION PROTEIN TEL2 FAMILY MEMBER"/>
    <property type="match status" value="1"/>
</dbReference>
<dbReference type="PANTHER" id="PTHR15830:SF10">
    <property type="entry name" value="TELOMERE LENGTH REGULATION PROTEIN TEL2 HOMOLOG"/>
    <property type="match status" value="1"/>
</dbReference>
<evidence type="ECO:0000313" key="1">
    <source>
        <dbReference type="EMBL" id="RWR72101.1"/>
    </source>
</evidence>
<gene>
    <name evidence="1" type="ORF">CKAN_00030000</name>
</gene>
<sequence length="254" mass="28379">MEEEGEMENPSIISSKKEERDLDAEILEKVGEVISAIDAANHVDQVICALHSLSLLLFPIDSSLFSGSIGDRYRDRVLNAKVPSQAERNDWKHAFYRGSAFPALARALLYNVASNWLACFPFSARTHVYDSFFVNGPSSETVQALVPVLQHSGTMEDVDFNSVCSNAERLLVLCLLEYEGIRYMVRDFSESLEARDYDSDTLKQGHLPFFSRVAQMVASVPDKMRPKAPVVLSSHHFFKKIIIQLLGGAEGKGY</sequence>
<dbReference type="Proteomes" id="UP000283530">
    <property type="component" value="Unassembled WGS sequence"/>
</dbReference>
<dbReference type="STRING" id="337451.A0A3S3PSS3"/>
<comment type="caution">
    <text evidence="1">The sequence shown here is derived from an EMBL/GenBank/DDBJ whole genome shotgun (WGS) entry which is preliminary data.</text>
</comment>
<dbReference type="InterPro" id="IPR051970">
    <property type="entry name" value="TEL2_Regulation"/>
</dbReference>
<accession>A0A3S3PSS3</accession>
<organism evidence="1 2">
    <name type="scientific">Cinnamomum micranthum f. kanehirae</name>
    <dbReference type="NCBI Taxonomy" id="337451"/>
    <lineage>
        <taxon>Eukaryota</taxon>
        <taxon>Viridiplantae</taxon>
        <taxon>Streptophyta</taxon>
        <taxon>Embryophyta</taxon>
        <taxon>Tracheophyta</taxon>
        <taxon>Spermatophyta</taxon>
        <taxon>Magnoliopsida</taxon>
        <taxon>Magnoliidae</taxon>
        <taxon>Laurales</taxon>
        <taxon>Lauraceae</taxon>
        <taxon>Cinnamomum</taxon>
    </lineage>
</organism>
<dbReference type="EMBL" id="QPKB01000001">
    <property type="protein sequence ID" value="RWR72101.1"/>
    <property type="molecule type" value="Genomic_DNA"/>
</dbReference>
<keyword evidence="2" id="KW-1185">Reference proteome</keyword>
<proteinExistence type="predicted"/>
<dbReference type="OrthoDB" id="10258062at2759"/>
<dbReference type="GO" id="GO:0005829">
    <property type="term" value="C:cytosol"/>
    <property type="evidence" value="ECO:0007669"/>
    <property type="project" value="TreeGrafter"/>
</dbReference>
<dbReference type="GO" id="GO:0051879">
    <property type="term" value="F:Hsp90 protein binding"/>
    <property type="evidence" value="ECO:0007669"/>
    <property type="project" value="TreeGrafter"/>
</dbReference>
<dbReference type="GO" id="GO:0051083">
    <property type="term" value="P:'de novo' cotranslational protein folding"/>
    <property type="evidence" value="ECO:0007669"/>
    <property type="project" value="TreeGrafter"/>
</dbReference>
<name>A0A3S3PSS3_9MAGN</name>
<reference evidence="1 2" key="1">
    <citation type="journal article" date="2019" name="Nat. Plants">
        <title>Stout camphor tree genome fills gaps in understanding of flowering plant genome evolution.</title>
        <authorList>
            <person name="Chaw S.M."/>
            <person name="Liu Y.C."/>
            <person name="Wu Y.W."/>
            <person name="Wang H.Y."/>
            <person name="Lin C.I."/>
            <person name="Wu C.S."/>
            <person name="Ke H.M."/>
            <person name="Chang L.Y."/>
            <person name="Hsu C.Y."/>
            <person name="Yang H.T."/>
            <person name="Sudianto E."/>
            <person name="Hsu M.H."/>
            <person name="Wu K.P."/>
            <person name="Wang L.N."/>
            <person name="Leebens-Mack J.H."/>
            <person name="Tsai I.J."/>
        </authorList>
    </citation>
    <scope>NUCLEOTIDE SEQUENCE [LARGE SCALE GENOMIC DNA]</scope>
    <source>
        <strain evidence="2">cv. Chaw 1501</strain>
        <tissue evidence="1">Young leaves</tissue>
    </source>
</reference>
<protein>
    <submittedName>
        <fullName evidence="1">Telomere length regulation protein TEL2</fullName>
    </submittedName>
</protein>
<dbReference type="AlphaFoldDB" id="A0A3S3PSS3"/>
<dbReference type="GO" id="GO:0042162">
    <property type="term" value="F:telomeric DNA binding"/>
    <property type="evidence" value="ECO:0007669"/>
    <property type="project" value="TreeGrafter"/>
</dbReference>
<evidence type="ECO:0000313" key="2">
    <source>
        <dbReference type="Proteomes" id="UP000283530"/>
    </source>
</evidence>